<dbReference type="Proteomes" id="UP000001194">
    <property type="component" value="Unassembled WGS sequence"/>
</dbReference>
<reference evidence="2 3" key="1">
    <citation type="journal article" date="2008" name="Nature">
        <title>The genome of Laccaria bicolor provides insights into mycorrhizal symbiosis.</title>
        <authorList>
            <person name="Martin F."/>
            <person name="Aerts A."/>
            <person name="Ahren D."/>
            <person name="Brun A."/>
            <person name="Danchin E.G.J."/>
            <person name="Duchaussoy F."/>
            <person name="Gibon J."/>
            <person name="Kohler A."/>
            <person name="Lindquist E."/>
            <person name="Pereda V."/>
            <person name="Salamov A."/>
            <person name="Shapiro H.J."/>
            <person name="Wuyts J."/>
            <person name="Blaudez D."/>
            <person name="Buee M."/>
            <person name="Brokstein P."/>
            <person name="Canbaeck B."/>
            <person name="Cohen D."/>
            <person name="Courty P.E."/>
            <person name="Coutinho P.M."/>
            <person name="Delaruelle C."/>
            <person name="Detter J.C."/>
            <person name="Deveau A."/>
            <person name="DiFazio S."/>
            <person name="Duplessis S."/>
            <person name="Fraissinet-Tachet L."/>
            <person name="Lucic E."/>
            <person name="Frey-Klett P."/>
            <person name="Fourrey C."/>
            <person name="Feussner I."/>
            <person name="Gay G."/>
            <person name="Grimwood J."/>
            <person name="Hoegger P.J."/>
            <person name="Jain P."/>
            <person name="Kilaru S."/>
            <person name="Labbe J."/>
            <person name="Lin Y.C."/>
            <person name="Legue V."/>
            <person name="Le Tacon F."/>
            <person name="Marmeisse R."/>
            <person name="Melayah D."/>
            <person name="Montanini B."/>
            <person name="Muratet M."/>
            <person name="Nehls U."/>
            <person name="Niculita-Hirzel H."/>
            <person name="Oudot-Le Secq M.P."/>
            <person name="Peter M."/>
            <person name="Quesneville H."/>
            <person name="Rajashekar B."/>
            <person name="Reich M."/>
            <person name="Rouhier N."/>
            <person name="Schmutz J."/>
            <person name="Yin T."/>
            <person name="Chalot M."/>
            <person name="Henrissat B."/>
            <person name="Kuees U."/>
            <person name="Lucas S."/>
            <person name="Van de Peer Y."/>
            <person name="Podila G.K."/>
            <person name="Polle A."/>
            <person name="Pukkila P.J."/>
            <person name="Richardson P.M."/>
            <person name="Rouze P."/>
            <person name="Sanders I.R."/>
            <person name="Stajich J.E."/>
            <person name="Tunlid A."/>
            <person name="Tuskan G."/>
            <person name="Grigoriev I.V."/>
        </authorList>
    </citation>
    <scope>NUCLEOTIDE SEQUENCE [LARGE SCALE GENOMIC DNA]</scope>
    <source>
        <strain evidence="3">S238N-H82 / ATCC MYA-4686</strain>
    </source>
</reference>
<gene>
    <name evidence="2" type="ORF">LACBIDRAFT_306616</name>
</gene>
<proteinExistence type="predicted"/>
<name>B0DNF6_LACBS</name>
<dbReference type="KEGG" id="lbc:LACBIDRAFT_306616"/>
<feature type="region of interest" description="Disordered" evidence="1">
    <location>
        <begin position="19"/>
        <end position="40"/>
    </location>
</feature>
<protein>
    <submittedName>
        <fullName evidence="2">Predicted protein</fullName>
    </submittedName>
</protein>
<dbReference type="InParanoid" id="B0DNF6"/>
<keyword evidence="3" id="KW-1185">Reference proteome</keyword>
<evidence type="ECO:0000256" key="1">
    <source>
        <dbReference type="SAM" id="MobiDB-lite"/>
    </source>
</evidence>
<dbReference type="RefSeq" id="XP_001885497.1">
    <property type="nucleotide sequence ID" value="XM_001885462.1"/>
</dbReference>
<organism evidence="3">
    <name type="scientific">Laccaria bicolor (strain S238N-H82 / ATCC MYA-4686)</name>
    <name type="common">Bicoloured deceiver</name>
    <name type="synonym">Laccaria laccata var. bicolor</name>
    <dbReference type="NCBI Taxonomy" id="486041"/>
    <lineage>
        <taxon>Eukaryota</taxon>
        <taxon>Fungi</taxon>
        <taxon>Dikarya</taxon>
        <taxon>Basidiomycota</taxon>
        <taxon>Agaricomycotina</taxon>
        <taxon>Agaricomycetes</taxon>
        <taxon>Agaricomycetidae</taxon>
        <taxon>Agaricales</taxon>
        <taxon>Agaricineae</taxon>
        <taxon>Hydnangiaceae</taxon>
        <taxon>Laccaria</taxon>
    </lineage>
</organism>
<evidence type="ECO:0000313" key="3">
    <source>
        <dbReference type="Proteomes" id="UP000001194"/>
    </source>
</evidence>
<dbReference type="EMBL" id="DS547121">
    <property type="protein sequence ID" value="EDR03929.1"/>
    <property type="molecule type" value="Genomic_DNA"/>
</dbReference>
<accession>B0DNF6</accession>
<evidence type="ECO:0000313" key="2">
    <source>
        <dbReference type="EMBL" id="EDR03929.1"/>
    </source>
</evidence>
<sequence>MMVGTSLAEYVEYEHNATGATEPEGDASHDVDHASPSMHENSTIEDIVPLEGANDQRGLPDSIERPPQLDDIKVEYHPRSGHPSQLFQFHEYMNQLPGSKNVDIPPDLEPWKPFRSWLDFELAELILDTHMNKNQTNALITLIHQCISEPQSFMLKNESDLSKIWQNAAIRATAFEKTTIKVEYGDEEKPFDVWTCPLWDWAQELLHDPHLAKEFHWDAEWHYWSKI</sequence>
<dbReference type="GeneID" id="6081104"/>
<dbReference type="AlphaFoldDB" id="B0DNF6"/>
<dbReference type="OrthoDB" id="3239511at2759"/>
<dbReference type="HOGENOM" id="CLU_112975_0_0_1"/>